<protein>
    <submittedName>
        <fullName evidence="1">Uncharacterized protein</fullName>
    </submittedName>
</protein>
<organism evidence="1 2">
    <name type="scientific">Octopus vulgaris</name>
    <name type="common">Common octopus</name>
    <dbReference type="NCBI Taxonomy" id="6645"/>
    <lineage>
        <taxon>Eukaryota</taxon>
        <taxon>Metazoa</taxon>
        <taxon>Spiralia</taxon>
        <taxon>Lophotrochozoa</taxon>
        <taxon>Mollusca</taxon>
        <taxon>Cephalopoda</taxon>
        <taxon>Coleoidea</taxon>
        <taxon>Octopodiformes</taxon>
        <taxon>Octopoda</taxon>
        <taxon>Incirrata</taxon>
        <taxon>Octopodidae</taxon>
        <taxon>Octopus</taxon>
    </lineage>
</organism>
<sequence length="101" mass="11273">MTGNTLINVSDQVNAQDVATNSYVNSNGSNGKVNMSGDTMTGCLDTGGNRVMNIPSNPTDTNDEKQKTCAELKRKPRRVYFIQRRVDREMTFYDALDLSKF</sequence>
<dbReference type="EMBL" id="OX597815">
    <property type="protein sequence ID" value="CAI9718281.1"/>
    <property type="molecule type" value="Genomic_DNA"/>
</dbReference>
<keyword evidence="2" id="KW-1185">Reference proteome</keyword>
<accession>A0AA36EXV3</accession>
<gene>
    <name evidence="1" type="ORF">OCTVUL_1B020991</name>
</gene>
<dbReference type="AlphaFoldDB" id="A0AA36EXV3"/>
<dbReference type="Proteomes" id="UP001162480">
    <property type="component" value="Chromosome 2"/>
</dbReference>
<evidence type="ECO:0000313" key="1">
    <source>
        <dbReference type="EMBL" id="CAI9718281.1"/>
    </source>
</evidence>
<proteinExistence type="predicted"/>
<evidence type="ECO:0000313" key="2">
    <source>
        <dbReference type="Proteomes" id="UP001162480"/>
    </source>
</evidence>
<reference evidence="1" key="1">
    <citation type="submission" date="2023-08" db="EMBL/GenBank/DDBJ databases">
        <authorList>
            <person name="Alioto T."/>
            <person name="Alioto T."/>
            <person name="Gomez Garrido J."/>
        </authorList>
    </citation>
    <scope>NUCLEOTIDE SEQUENCE</scope>
</reference>
<name>A0AA36EXV3_OCTVU</name>